<name>A0A9W4DYG2_9ACTN</name>
<feature type="signal peptide" evidence="4">
    <location>
        <begin position="1"/>
        <end position="20"/>
    </location>
</feature>
<dbReference type="Pfam" id="PF01547">
    <property type="entry name" value="SBP_bac_1"/>
    <property type="match status" value="1"/>
</dbReference>
<dbReference type="Gene3D" id="3.40.190.10">
    <property type="entry name" value="Periplasmic binding protein-like II"/>
    <property type="match status" value="1"/>
</dbReference>
<organism evidence="5 6">
    <name type="scientific">Actinacidiphila cocklensis</name>
    <dbReference type="NCBI Taxonomy" id="887465"/>
    <lineage>
        <taxon>Bacteria</taxon>
        <taxon>Bacillati</taxon>
        <taxon>Actinomycetota</taxon>
        <taxon>Actinomycetes</taxon>
        <taxon>Kitasatosporales</taxon>
        <taxon>Streptomycetaceae</taxon>
        <taxon>Actinacidiphila</taxon>
    </lineage>
</organism>
<evidence type="ECO:0000256" key="3">
    <source>
        <dbReference type="ARBA" id="ARBA00022729"/>
    </source>
</evidence>
<dbReference type="GO" id="GO:0042956">
    <property type="term" value="P:maltodextrin transmembrane transport"/>
    <property type="evidence" value="ECO:0007669"/>
    <property type="project" value="TreeGrafter"/>
</dbReference>
<evidence type="ECO:0000313" key="6">
    <source>
        <dbReference type="Proteomes" id="UP001152519"/>
    </source>
</evidence>
<dbReference type="Proteomes" id="UP001152519">
    <property type="component" value="Unassembled WGS sequence"/>
</dbReference>
<proteinExistence type="inferred from homology"/>
<gene>
    <name evidence="5" type="ORF">SCOCK_660002</name>
</gene>
<dbReference type="PANTHER" id="PTHR30061:SF50">
    <property type="entry name" value="MALTOSE_MALTODEXTRIN-BINDING PERIPLASMIC PROTEIN"/>
    <property type="match status" value="1"/>
</dbReference>
<dbReference type="EMBL" id="CAJSLV010000099">
    <property type="protein sequence ID" value="CAG6398184.1"/>
    <property type="molecule type" value="Genomic_DNA"/>
</dbReference>
<evidence type="ECO:0000313" key="5">
    <source>
        <dbReference type="EMBL" id="CAG6398184.1"/>
    </source>
</evidence>
<accession>A0A9W4DYG2</accession>
<evidence type="ECO:0000256" key="2">
    <source>
        <dbReference type="ARBA" id="ARBA00022448"/>
    </source>
</evidence>
<comment type="similarity">
    <text evidence="1">Belongs to the bacterial solute-binding protein 1 family.</text>
</comment>
<keyword evidence="3 4" id="KW-0732">Signal</keyword>
<dbReference type="SUPFAM" id="SSF53850">
    <property type="entry name" value="Periplasmic binding protein-like II"/>
    <property type="match status" value="1"/>
</dbReference>
<keyword evidence="6" id="KW-1185">Reference proteome</keyword>
<dbReference type="InterPro" id="IPR006059">
    <property type="entry name" value="SBP"/>
</dbReference>
<dbReference type="GO" id="GO:1901982">
    <property type="term" value="F:maltose binding"/>
    <property type="evidence" value="ECO:0007669"/>
    <property type="project" value="TreeGrafter"/>
</dbReference>
<evidence type="ECO:0000256" key="4">
    <source>
        <dbReference type="SAM" id="SignalP"/>
    </source>
</evidence>
<feature type="chain" id="PRO_5040982721" evidence="4">
    <location>
        <begin position="21"/>
        <end position="422"/>
    </location>
</feature>
<comment type="caution">
    <text evidence="5">The sequence shown here is derived from an EMBL/GenBank/DDBJ whole genome shotgun (WGS) entry which is preliminary data.</text>
</comment>
<protein>
    <submittedName>
        <fullName evidence="5">Sugar ABC transporter substrate-binding protein</fullName>
    </submittedName>
</protein>
<dbReference type="GO" id="GO:0055052">
    <property type="term" value="C:ATP-binding cassette (ABC) transporter complex, substrate-binding subunit-containing"/>
    <property type="evidence" value="ECO:0007669"/>
    <property type="project" value="TreeGrafter"/>
</dbReference>
<dbReference type="AlphaFoldDB" id="A0A9W4DYG2"/>
<dbReference type="GO" id="GO:0015768">
    <property type="term" value="P:maltose transport"/>
    <property type="evidence" value="ECO:0007669"/>
    <property type="project" value="TreeGrafter"/>
</dbReference>
<evidence type="ECO:0000256" key="1">
    <source>
        <dbReference type="ARBA" id="ARBA00008520"/>
    </source>
</evidence>
<dbReference type="PROSITE" id="PS51257">
    <property type="entry name" value="PROKAR_LIPOPROTEIN"/>
    <property type="match status" value="1"/>
</dbReference>
<dbReference type="PANTHER" id="PTHR30061">
    <property type="entry name" value="MALTOSE-BINDING PERIPLASMIC PROTEIN"/>
    <property type="match status" value="1"/>
</dbReference>
<dbReference type="CDD" id="cd13585">
    <property type="entry name" value="PBP2_TMBP_like"/>
    <property type="match status" value="1"/>
</dbReference>
<reference evidence="5" key="1">
    <citation type="submission" date="2021-05" db="EMBL/GenBank/DDBJ databases">
        <authorList>
            <person name="Arsene-Ploetze F."/>
        </authorList>
    </citation>
    <scope>NUCLEOTIDE SEQUENCE</scope>
    <source>
        <strain evidence="5">DSM 42138</strain>
    </source>
</reference>
<sequence>MRRSAQWCAVVLGAVLTASACSSGGSGSDASGSGGKATLSYGVWDATQKAAMEQLGREFTRTHPEITIKVELTPWADYWTKLKAAATGGSAPDVFWMNGPNFQLYASNGVIRPLDDGIAKDKVDLSVYPEQLVNLYTYQGKHYGLPKDVDTVGVWYNKTLFDAAKIPYPTAGWTWSDFQKAAAELTDAGKGQYATGAELTSFQEYQYNTIAQAGGYVISPDGKKSGYSDPKTIEGLRFWTDLIQKKESPDLKTMTDTAPLQLFEAGKLAMYWGGSWDSSEFGSNTYTKDRVDVAPLPKGEKQATIIHGLANVVSAKTKHADQAWQFVNFLGSKQAAEILARSGAMPAYNGTQGPWAAAHPQFHLQTFLDEVAYGVPYPVSKNTAAWNEAELTYLTKAWNGQEPVDKAARELATAMDDLLAKE</sequence>
<keyword evidence="2" id="KW-0813">Transport</keyword>